<accession>A0A5C6V2N9</accession>
<sequence length="282" mass="32108">MTLFRAMEGHAQHAASWQSAQDCANEHLNHALAKTFPGWNTADVQDTVPDATLVMRSLRDFTWTWNSEERVALAPKRHRVGNLSPALALAREHAEAQPDTCFLLHSSELPDTMRELVAERYCVVVPLAAVFDESWIFHSSTENFSFEPLVFTDAPTCNDVRMMLTAEQRVMFDYETLAGPVFRRFRAELLVVYASRSSCTLVNYPVQPFHLDCGFRIAHTELDLGGFFDSKIPFENLVRDLHRDLLPRHAYVIRAVHDLTGENAGSVEWPILPHWTRDDIAD</sequence>
<dbReference type="Proteomes" id="UP000321776">
    <property type="component" value="Unassembled WGS sequence"/>
</dbReference>
<name>A0A5C6V2N9_9BURK</name>
<reference evidence="1 2" key="1">
    <citation type="journal article" date="2018" name="Int. J. Syst. Evol. Microbiol.">
        <title>Paraburkholderia azotifigens sp. nov., a nitrogen-fixing bacterium isolated from paddy soil.</title>
        <authorList>
            <person name="Choi G.M."/>
            <person name="Im W.T."/>
        </authorList>
    </citation>
    <scope>NUCLEOTIDE SEQUENCE [LARGE SCALE GENOMIC DNA]</scope>
    <source>
        <strain evidence="1 2">NF 2-5-3</strain>
    </source>
</reference>
<comment type="caution">
    <text evidence="1">The sequence shown here is derived from an EMBL/GenBank/DDBJ whole genome shotgun (WGS) entry which is preliminary data.</text>
</comment>
<evidence type="ECO:0000313" key="1">
    <source>
        <dbReference type="EMBL" id="TXC79110.1"/>
    </source>
</evidence>
<gene>
    <name evidence="1" type="ORF">FRZ40_32330</name>
</gene>
<evidence type="ECO:0000313" key="2">
    <source>
        <dbReference type="Proteomes" id="UP000321776"/>
    </source>
</evidence>
<dbReference type="RefSeq" id="WP_147236929.1">
    <property type="nucleotide sequence ID" value="NZ_VOQS01000005.1"/>
</dbReference>
<proteinExistence type="predicted"/>
<dbReference type="EMBL" id="VOQS01000005">
    <property type="protein sequence ID" value="TXC79110.1"/>
    <property type="molecule type" value="Genomic_DNA"/>
</dbReference>
<dbReference type="AlphaFoldDB" id="A0A5C6V2N9"/>
<protein>
    <submittedName>
        <fullName evidence="1">Uncharacterized protein</fullName>
    </submittedName>
</protein>
<organism evidence="1 2">
    <name type="scientific">Paraburkholderia azotifigens</name>
    <dbReference type="NCBI Taxonomy" id="2057004"/>
    <lineage>
        <taxon>Bacteria</taxon>
        <taxon>Pseudomonadati</taxon>
        <taxon>Pseudomonadota</taxon>
        <taxon>Betaproteobacteria</taxon>
        <taxon>Burkholderiales</taxon>
        <taxon>Burkholderiaceae</taxon>
        <taxon>Paraburkholderia</taxon>
    </lineage>
</organism>